<dbReference type="RefSeq" id="WP_275474494.1">
    <property type="nucleotide sequence ID" value="NZ_CP162940.1"/>
</dbReference>
<name>A0ABV5AEN2_9BACL</name>
<gene>
    <name evidence="2" type="ORF">KKP3000_004217</name>
</gene>
<dbReference type="Proteomes" id="UP001579974">
    <property type="component" value="Unassembled WGS sequence"/>
</dbReference>
<keyword evidence="3" id="KW-1185">Reference proteome</keyword>
<evidence type="ECO:0000313" key="3">
    <source>
        <dbReference type="Proteomes" id="UP001579974"/>
    </source>
</evidence>
<proteinExistence type="predicted"/>
<protein>
    <submittedName>
        <fullName evidence="2">Uncharacterized protein</fullName>
    </submittedName>
</protein>
<dbReference type="EMBL" id="JBDXSU010000007">
    <property type="protein sequence ID" value="MFB5190732.1"/>
    <property type="molecule type" value="Genomic_DNA"/>
</dbReference>
<feature type="region of interest" description="Disordered" evidence="1">
    <location>
        <begin position="403"/>
        <end position="437"/>
    </location>
</feature>
<accession>A0ABV5AEN2</accession>
<reference evidence="2 3" key="1">
    <citation type="journal article" date="2024" name="Int. J. Mol. Sci.">
        <title>Exploration of Alicyclobacillus spp. Genome in Search of Antibiotic Resistance.</title>
        <authorList>
            <person name="Bucka-Kolendo J."/>
            <person name="Kiousi D.E."/>
            <person name="Dekowska A."/>
            <person name="Mikolajczuk-Szczyrba A."/>
            <person name="Karadedos D.M."/>
            <person name="Michael P."/>
            <person name="Galanis A."/>
            <person name="Sokolowska B."/>
        </authorList>
    </citation>
    <scope>NUCLEOTIDE SEQUENCE [LARGE SCALE GENOMIC DNA]</scope>
    <source>
        <strain evidence="2 3">KKP 3000</strain>
    </source>
</reference>
<evidence type="ECO:0000313" key="2">
    <source>
        <dbReference type="EMBL" id="MFB5190732.1"/>
    </source>
</evidence>
<organism evidence="2 3">
    <name type="scientific">Alicyclobacillus fastidiosus</name>
    <dbReference type="NCBI Taxonomy" id="392011"/>
    <lineage>
        <taxon>Bacteria</taxon>
        <taxon>Bacillati</taxon>
        <taxon>Bacillota</taxon>
        <taxon>Bacilli</taxon>
        <taxon>Bacillales</taxon>
        <taxon>Alicyclobacillaceae</taxon>
        <taxon>Alicyclobacillus</taxon>
    </lineage>
</organism>
<evidence type="ECO:0000256" key="1">
    <source>
        <dbReference type="SAM" id="MobiDB-lite"/>
    </source>
</evidence>
<comment type="caution">
    <text evidence="2">The sequence shown here is derived from an EMBL/GenBank/DDBJ whole genome shotgun (WGS) entry which is preliminary data.</text>
</comment>
<sequence>MVNQTAQQANALLFLTDLKSDQTLFEQWNDLLTKANAQVSRAKSSGETQEQVVALYRDIMQVADNFLADHGYDTTAEVVLQLLKSPMYQDYLAETSPNSDSDRFVQALLTNASVFKAWQAHLQNVASGGATTASLDAYLHDAGYQCTFLQVNASFVKIRNHNMNYWAGSYVTAIQTGSDETPADTKGPVVVVYGNNRISVNQDEPNKLFNRLTYDNGQLSWKANMSVKYAGTFVFSEITAPSKEDNYAGPIFSGTLSWAEDDPIQGRKKGDMCQLYGRLSQISQQDEVKNLPANADPTTLDEILKWVNYLLVGFAVLKTVMSIGKKYLSVPEFQKASDNAFQEKIDEALPKMEAGAKDIEAIGRSPFAQFNIEGSSVLKDIQAQMDAATGAEKQALQQEYVKQQERECEFDEAPEVSADPGGDGWGSDLEDLGRLVI</sequence>